<evidence type="ECO:0000256" key="13">
    <source>
        <dbReference type="ARBA" id="ARBA00023324"/>
    </source>
</evidence>
<dbReference type="PANTHER" id="PTHR31517:SF59">
    <property type="entry name" value="PEROXIDASE"/>
    <property type="match status" value="1"/>
</dbReference>
<evidence type="ECO:0000259" key="14">
    <source>
        <dbReference type="PROSITE" id="PS50873"/>
    </source>
</evidence>
<evidence type="ECO:0000313" key="15">
    <source>
        <dbReference type="EMBL" id="PWA37707.1"/>
    </source>
</evidence>
<evidence type="ECO:0000313" key="16">
    <source>
        <dbReference type="Proteomes" id="UP000245207"/>
    </source>
</evidence>
<dbReference type="Gene3D" id="1.10.420.10">
    <property type="entry name" value="Peroxidase, domain 2"/>
    <property type="match status" value="1"/>
</dbReference>
<feature type="domain" description="Plant heme peroxidase family profile" evidence="14">
    <location>
        <begin position="1"/>
        <end position="64"/>
    </location>
</feature>
<keyword evidence="7" id="KW-0575">Peroxidase</keyword>
<dbReference type="GO" id="GO:0046872">
    <property type="term" value="F:metal ion binding"/>
    <property type="evidence" value="ECO:0007669"/>
    <property type="project" value="UniProtKB-KW"/>
</dbReference>
<protein>
    <recommendedName>
        <fullName evidence="5">peroxidase</fullName>
        <ecNumber evidence="5">1.11.1.7</ecNumber>
    </recommendedName>
</protein>
<keyword evidence="10" id="KW-0106">Calcium</keyword>
<comment type="cofactor">
    <cofactor evidence="3">
        <name>heme b</name>
        <dbReference type="ChEBI" id="CHEBI:60344"/>
    </cofactor>
</comment>
<evidence type="ECO:0000256" key="9">
    <source>
        <dbReference type="ARBA" id="ARBA00022723"/>
    </source>
</evidence>
<dbReference type="InterPro" id="IPR002016">
    <property type="entry name" value="Haem_peroxidase"/>
</dbReference>
<comment type="cofactor">
    <cofactor evidence="2">
        <name>Ca(2+)</name>
        <dbReference type="ChEBI" id="CHEBI:29108"/>
    </cofactor>
</comment>
<dbReference type="STRING" id="35608.A0A2U1KLP7"/>
<dbReference type="InterPro" id="IPR000823">
    <property type="entry name" value="Peroxidase_pln"/>
</dbReference>
<keyword evidence="11" id="KW-0560">Oxidoreductase</keyword>
<proteinExistence type="predicted"/>
<evidence type="ECO:0000256" key="1">
    <source>
        <dbReference type="ARBA" id="ARBA00000189"/>
    </source>
</evidence>
<accession>A0A2U1KLP7</accession>
<comment type="caution">
    <text evidence="15">The sequence shown here is derived from an EMBL/GenBank/DDBJ whole genome shotgun (WGS) entry which is preliminary data.</text>
</comment>
<evidence type="ECO:0000256" key="7">
    <source>
        <dbReference type="ARBA" id="ARBA00022559"/>
    </source>
</evidence>
<dbReference type="GO" id="GO:0006979">
    <property type="term" value="P:response to oxidative stress"/>
    <property type="evidence" value="ECO:0007669"/>
    <property type="project" value="InterPro"/>
</dbReference>
<dbReference type="EMBL" id="PKPP01016451">
    <property type="protein sequence ID" value="PWA37707.1"/>
    <property type="molecule type" value="Genomic_DNA"/>
</dbReference>
<keyword evidence="13" id="KW-0376">Hydrogen peroxide</keyword>
<keyword evidence="9" id="KW-0479">Metal-binding</keyword>
<keyword evidence="8" id="KW-0349">Heme</keyword>
<keyword evidence="12" id="KW-0408">Iron</keyword>
<dbReference type="PROSITE" id="PS50873">
    <property type="entry name" value="PEROXIDASE_4"/>
    <property type="match status" value="1"/>
</dbReference>
<evidence type="ECO:0000256" key="10">
    <source>
        <dbReference type="ARBA" id="ARBA00022837"/>
    </source>
</evidence>
<dbReference type="Gene3D" id="1.10.520.10">
    <property type="match status" value="1"/>
</dbReference>
<keyword evidence="16" id="KW-1185">Reference proteome</keyword>
<dbReference type="SUPFAM" id="SSF48113">
    <property type="entry name" value="Heme-dependent peroxidases"/>
    <property type="match status" value="1"/>
</dbReference>
<reference evidence="15 16" key="1">
    <citation type="journal article" date="2018" name="Mol. Plant">
        <title>The genome of Artemisia annua provides insight into the evolution of Asteraceae family and artemisinin biosynthesis.</title>
        <authorList>
            <person name="Shen Q."/>
            <person name="Zhang L."/>
            <person name="Liao Z."/>
            <person name="Wang S."/>
            <person name="Yan T."/>
            <person name="Shi P."/>
            <person name="Liu M."/>
            <person name="Fu X."/>
            <person name="Pan Q."/>
            <person name="Wang Y."/>
            <person name="Lv Z."/>
            <person name="Lu X."/>
            <person name="Zhang F."/>
            <person name="Jiang W."/>
            <person name="Ma Y."/>
            <person name="Chen M."/>
            <person name="Hao X."/>
            <person name="Li L."/>
            <person name="Tang Y."/>
            <person name="Lv G."/>
            <person name="Zhou Y."/>
            <person name="Sun X."/>
            <person name="Brodelius P.E."/>
            <person name="Rose J.K.C."/>
            <person name="Tang K."/>
        </authorList>
    </citation>
    <scope>NUCLEOTIDE SEQUENCE [LARGE SCALE GENOMIC DNA]</scope>
    <source>
        <strain evidence="16">cv. Huhao1</strain>
        <tissue evidence="15">Leaf</tissue>
    </source>
</reference>
<evidence type="ECO:0000256" key="11">
    <source>
        <dbReference type="ARBA" id="ARBA00023002"/>
    </source>
</evidence>
<dbReference type="OrthoDB" id="2113341at2759"/>
<gene>
    <name evidence="15" type="ORF">CTI12_AA587860</name>
</gene>
<name>A0A2U1KLP7_ARTAN</name>
<dbReference type="PANTHER" id="PTHR31517">
    <property type="match status" value="1"/>
</dbReference>
<evidence type="ECO:0000256" key="3">
    <source>
        <dbReference type="ARBA" id="ARBA00001970"/>
    </source>
</evidence>
<dbReference type="GO" id="GO:0020037">
    <property type="term" value="F:heme binding"/>
    <property type="evidence" value="ECO:0007669"/>
    <property type="project" value="InterPro"/>
</dbReference>
<comment type="catalytic activity">
    <reaction evidence="1">
        <text>2 a phenolic donor + H2O2 = 2 a phenolic radical donor + 2 H2O</text>
        <dbReference type="Rhea" id="RHEA:56136"/>
        <dbReference type="ChEBI" id="CHEBI:15377"/>
        <dbReference type="ChEBI" id="CHEBI:16240"/>
        <dbReference type="ChEBI" id="CHEBI:139520"/>
        <dbReference type="ChEBI" id="CHEBI:139521"/>
        <dbReference type="EC" id="1.11.1.7"/>
    </reaction>
</comment>
<evidence type="ECO:0000256" key="2">
    <source>
        <dbReference type="ARBA" id="ARBA00001913"/>
    </source>
</evidence>
<evidence type="ECO:0000256" key="8">
    <source>
        <dbReference type="ARBA" id="ARBA00022617"/>
    </source>
</evidence>
<evidence type="ECO:0000256" key="12">
    <source>
        <dbReference type="ARBA" id="ARBA00023004"/>
    </source>
</evidence>
<organism evidence="15 16">
    <name type="scientific">Artemisia annua</name>
    <name type="common">Sweet wormwood</name>
    <dbReference type="NCBI Taxonomy" id="35608"/>
    <lineage>
        <taxon>Eukaryota</taxon>
        <taxon>Viridiplantae</taxon>
        <taxon>Streptophyta</taxon>
        <taxon>Embryophyta</taxon>
        <taxon>Tracheophyta</taxon>
        <taxon>Spermatophyta</taxon>
        <taxon>Magnoliopsida</taxon>
        <taxon>eudicotyledons</taxon>
        <taxon>Gunneridae</taxon>
        <taxon>Pentapetalae</taxon>
        <taxon>asterids</taxon>
        <taxon>campanulids</taxon>
        <taxon>Asterales</taxon>
        <taxon>Asteraceae</taxon>
        <taxon>Asteroideae</taxon>
        <taxon>Anthemideae</taxon>
        <taxon>Artemisiinae</taxon>
        <taxon>Artemisia</taxon>
    </lineage>
</organism>
<dbReference type="GO" id="GO:0042744">
    <property type="term" value="P:hydrogen peroxide catabolic process"/>
    <property type="evidence" value="ECO:0007669"/>
    <property type="project" value="UniProtKB-KW"/>
</dbReference>
<dbReference type="GO" id="GO:0140825">
    <property type="term" value="F:lactoperoxidase activity"/>
    <property type="evidence" value="ECO:0007669"/>
    <property type="project" value="UniProtKB-EC"/>
</dbReference>
<sequence length="73" mass="7905">MLHRGILRFDQELALDNLTNSTVAAIADSSDFTVKFGEAMVKLGATEVLTGTQGEIRKSCRAVNAPYLTSVFN</sequence>
<comment type="function">
    <text evidence="4">Removal of H(2)O(2), oxidation of toxic reductants, biosynthesis and degradation of lignin, suberization, auxin catabolism, response to environmental stresses such as wounding, pathogen attack and oxidative stress. These functions might be dependent on each isozyme/isoform in each plant tissue.</text>
</comment>
<keyword evidence="6" id="KW-0964">Secreted</keyword>
<dbReference type="Proteomes" id="UP000245207">
    <property type="component" value="Unassembled WGS sequence"/>
</dbReference>
<dbReference type="InterPro" id="IPR010255">
    <property type="entry name" value="Haem_peroxidase_sf"/>
</dbReference>
<evidence type="ECO:0000256" key="6">
    <source>
        <dbReference type="ARBA" id="ARBA00022525"/>
    </source>
</evidence>
<dbReference type="EC" id="1.11.1.7" evidence="5"/>
<dbReference type="AlphaFoldDB" id="A0A2U1KLP7"/>
<evidence type="ECO:0000256" key="5">
    <source>
        <dbReference type="ARBA" id="ARBA00012313"/>
    </source>
</evidence>
<evidence type="ECO:0000256" key="4">
    <source>
        <dbReference type="ARBA" id="ARBA00002322"/>
    </source>
</evidence>